<dbReference type="Gene3D" id="2.60.40.680">
    <property type="match status" value="1"/>
</dbReference>
<feature type="compositionally biased region" description="Polar residues" evidence="1">
    <location>
        <begin position="184"/>
        <end position="198"/>
    </location>
</feature>
<keyword evidence="2" id="KW-1133">Transmembrane helix</keyword>
<name>U2NQH1_9CLOT</name>
<comment type="caution">
    <text evidence="5">The sequence shown here is derived from an EMBL/GenBank/DDBJ whole genome shotgun (WGS) entry which is preliminary data.</text>
</comment>
<dbReference type="RefSeq" id="WP_021802629.1">
    <property type="nucleotide sequence ID" value="NZ_KI273145.1"/>
</dbReference>
<keyword evidence="6" id="KW-1185">Reference proteome</keyword>
<dbReference type="PATRIC" id="fig|1294142.3.peg.2736"/>
<dbReference type="Proteomes" id="UP000016721">
    <property type="component" value="Unassembled WGS sequence"/>
</dbReference>
<feature type="transmembrane region" description="Helical" evidence="2">
    <location>
        <begin position="271"/>
        <end position="288"/>
    </location>
</feature>
<dbReference type="InterPro" id="IPR002102">
    <property type="entry name" value="Cohesin_dom"/>
</dbReference>
<evidence type="ECO:0000256" key="3">
    <source>
        <dbReference type="SAM" id="SignalP"/>
    </source>
</evidence>
<dbReference type="HOGENOM" id="CLU_917355_0_0_9"/>
<gene>
    <name evidence="5" type="ORF">CINTURNW_2642</name>
</gene>
<feature type="domain" description="Cohesin" evidence="4">
    <location>
        <begin position="33"/>
        <end position="152"/>
    </location>
</feature>
<evidence type="ECO:0000256" key="1">
    <source>
        <dbReference type="SAM" id="MobiDB-lite"/>
    </source>
</evidence>
<keyword evidence="2" id="KW-0472">Membrane</keyword>
<proteinExistence type="predicted"/>
<feature type="signal peptide" evidence="3">
    <location>
        <begin position="1"/>
        <end position="25"/>
    </location>
</feature>
<feature type="region of interest" description="Disordered" evidence="1">
    <location>
        <begin position="172"/>
        <end position="265"/>
    </location>
</feature>
<sequence length="303" mass="32938">MGKRFISTLVCIIAMGFLSTITVNAQEKTTIMTSLDSSQVNVGQEFKVYVKAENVYDLYGVQFTINYNTELLDLVSNTLDMKSGFKSFGGETVDKSKGIVTYPLINSSSKKELLKDQLIGELVFKAKSKGGDIFNMSNVKAVNSDAVVISKNTNYSSPINVVSSGIISVDPVTDPEEEVKDPGNSGNQNENTKNNEGTKPSKDTFSDEEDDDVAAGSGESEKSDSEENEKESEAIEADRSVVALNEQDGQALSNDGNKDKSTEGNNENSRAILTILFGLAMILVGISYKTEFIKKIKEKIKVK</sequence>
<keyword evidence="2" id="KW-0812">Transmembrane</keyword>
<accession>U2NQH1</accession>
<evidence type="ECO:0000256" key="2">
    <source>
        <dbReference type="SAM" id="Phobius"/>
    </source>
</evidence>
<feature type="chain" id="PRO_5004633225" description="Cohesin domain-containing protein" evidence="3">
    <location>
        <begin position="26"/>
        <end position="303"/>
    </location>
</feature>
<dbReference type="SUPFAM" id="SSF49384">
    <property type="entry name" value="Carbohydrate-binding domain"/>
    <property type="match status" value="1"/>
</dbReference>
<dbReference type="OrthoDB" id="8904568at2"/>
<dbReference type="eggNOG" id="ENOG5032474">
    <property type="taxonomic scope" value="Bacteria"/>
</dbReference>
<dbReference type="STRING" id="1294142.CINTURNW_2642"/>
<dbReference type="GO" id="GO:0030246">
    <property type="term" value="F:carbohydrate binding"/>
    <property type="evidence" value="ECO:0007669"/>
    <property type="project" value="InterPro"/>
</dbReference>
<dbReference type="InterPro" id="IPR008965">
    <property type="entry name" value="CBM2/CBM3_carb-bd_dom_sf"/>
</dbReference>
<evidence type="ECO:0000313" key="6">
    <source>
        <dbReference type="Proteomes" id="UP000016721"/>
    </source>
</evidence>
<dbReference type="AlphaFoldDB" id="U2NQH1"/>
<evidence type="ECO:0000259" key="4">
    <source>
        <dbReference type="Pfam" id="PF00963"/>
    </source>
</evidence>
<feature type="compositionally biased region" description="Basic and acidic residues" evidence="1">
    <location>
        <begin position="219"/>
        <end position="239"/>
    </location>
</feature>
<organism evidence="5 6">
    <name type="scientific">Clostridium intestinale URNW</name>
    <dbReference type="NCBI Taxonomy" id="1294142"/>
    <lineage>
        <taxon>Bacteria</taxon>
        <taxon>Bacillati</taxon>
        <taxon>Bacillota</taxon>
        <taxon>Clostridia</taxon>
        <taxon>Eubacteriales</taxon>
        <taxon>Clostridiaceae</taxon>
        <taxon>Clostridium</taxon>
    </lineage>
</organism>
<dbReference type="CDD" id="cd08547">
    <property type="entry name" value="Type_II_cohesin"/>
    <property type="match status" value="1"/>
</dbReference>
<evidence type="ECO:0000313" key="5">
    <source>
        <dbReference type="EMBL" id="ERK31091.1"/>
    </source>
</evidence>
<keyword evidence="3" id="KW-0732">Signal</keyword>
<dbReference type="GO" id="GO:0000272">
    <property type="term" value="P:polysaccharide catabolic process"/>
    <property type="evidence" value="ECO:0007669"/>
    <property type="project" value="InterPro"/>
</dbReference>
<protein>
    <recommendedName>
        <fullName evidence="4">Cohesin domain-containing protein</fullName>
    </recommendedName>
</protein>
<dbReference type="EMBL" id="APJA01000012">
    <property type="protein sequence ID" value="ERK31091.1"/>
    <property type="molecule type" value="Genomic_DNA"/>
</dbReference>
<dbReference type="Pfam" id="PF00963">
    <property type="entry name" value="Cohesin"/>
    <property type="match status" value="1"/>
</dbReference>
<reference evidence="5 6" key="1">
    <citation type="journal article" date="2013" name="Genome Announc.">
        <title>Draft Genome Sequence of the Hydrogen- and Ethanol-Producing Bacterium Clostridium intestinale Strain URNW.</title>
        <authorList>
            <person name="Lal S."/>
            <person name="Ramachandran U."/>
            <person name="Zhang X."/>
            <person name="Sparling R."/>
            <person name="Levin D.B."/>
        </authorList>
    </citation>
    <scope>NUCLEOTIDE SEQUENCE [LARGE SCALE GENOMIC DNA]</scope>
    <source>
        <strain evidence="5 6">URNW</strain>
    </source>
</reference>